<feature type="chain" id="PRO_5033819339" description="DUF6383 domain-containing protein" evidence="1">
    <location>
        <begin position="25"/>
        <end position="1076"/>
    </location>
</feature>
<evidence type="ECO:0000313" key="5">
    <source>
        <dbReference type="Proteomes" id="UP000283732"/>
    </source>
</evidence>
<dbReference type="RefSeq" id="WP_122203360.1">
    <property type="nucleotide sequence ID" value="NZ_QRKC01000001.1"/>
</dbReference>
<sequence length="1076" mass="114971">MNKRFSTLLAAALVAGGLSFNANAAVTPVDASQIKDGSFIHLGTGSSVLSVSDEGEFGLQVTTTWTGNIDKLLGTLWQVKKIPHQTVAGISYTYSFTNRLSGQLLSVKLESNVAGGGRAASIEMNEKGGNTEWAWDQTKGLYAVKNYGTDKDTTFTIGFDANGLVFNATKGKDPQSVTNALTNSVAVQATEVELTASDFNALVKKEGGRLFFTDENVSSTEKNVLTDNKWEAVGAKIATDGSAFGSGNDVLYLKNGKTHKRKLADAAGAEVEQNEYLLVDYNYYDPLGEFNKLIVDTIAVEPDAATPTAFNTRIAAKHHSATAAFKVTYFIPNDSMVIAPQFEQTTISVATTLTSKGADVYSAKKYDKETVDKFSQTVKKAYNLVYAVKGKVDAFVGTPPAEGTEFVTTNETSIKDANEAIKAVKYSETAAVKAKEEAFIADAKAYLKDIENLKYVNATTGFTTKTLQKPSYVDGLSPMAVNAISSKVVVIRKLSETKVLTIGADPNTTTNGNLVATIKTSDKEVTMGGDAEIAEGIYYVIDAKKGKDTPNESYGKYYDYSPVNAAGFVSKAQAFNPFAQFVVSKAAGVDKGNYSIDNRGDESKGWYGVTNVVDKDNKIFAIGGDTIQLVAAEGVDKDNAYIGYKYMAANDAKNNKFTITSAAEMLAGQSIIMKSDSALAVGAADEEVLYTLVPSAEKKYGLDDALKNVTYTIMNADSAYVIKETYKFSNGKHGEKNGTPAEFYMIAVDTDSTFVLTDGTKKLVVSTQYKTISAEDLDARNDMFLVKPQSAPASYMSLPKHVRLNGADGNSIAINSKNQGVAVREGDELKAAYGVEDLTFWLDTAAYDNADPFKYYITRGVKATEETAASRLFMYNAVDSTVSKLNKEYYTYGTAARVIFRTAEVFVKDTLFVPTMDATAKIDTVSFAKGESADGLKHAVKAGINNFQFSFEFAGEAEGQYNIVCRDAKNANPSYVHNINGVLAMGAKEDALVVAIEDAEAPTANEGVEVSGVTVIAGNGNVTIAGAAGKKVVISNILGQTVANTVITSDNAAIAAPQGVVVVAVEGEEAVKAIVK</sequence>
<organism evidence="4 5">
    <name type="scientific">Parabacteroides merdae</name>
    <dbReference type="NCBI Taxonomy" id="46503"/>
    <lineage>
        <taxon>Bacteria</taxon>
        <taxon>Pseudomonadati</taxon>
        <taxon>Bacteroidota</taxon>
        <taxon>Bacteroidia</taxon>
        <taxon>Bacteroidales</taxon>
        <taxon>Tannerellaceae</taxon>
        <taxon>Parabacteroides</taxon>
    </lineage>
</organism>
<proteinExistence type="predicted"/>
<evidence type="ECO:0000313" key="6">
    <source>
        <dbReference type="Proteomes" id="UP000285173"/>
    </source>
</evidence>
<evidence type="ECO:0000256" key="1">
    <source>
        <dbReference type="SAM" id="SignalP"/>
    </source>
</evidence>
<dbReference type="InterPro" id="IPR017964">
    <property type="entry name" value="DNA-dir_DNA_pol_B_CS"/>
</dbReference>
<dbReference type="AlphaFoldDB" id="A0A414Y180"/>
<dbReference type="EMBL" id="QSEF01000018">
    <property type="protein sequence ID" value="RGZ46296.1"/>
    <property type="molecule type" value="Genomic_DNA"/>
</dbReference>
<dbReference type="GO" id="GO:0000166">
    <property type="term" value="F:nucleotide binding"/>
    <property type="evidence" value="ECO:0007669"/>
    <property type="project" value="InterPro"/>
</dbReference>
<dbReference type="Proteomes" id="UP000285173">
    <property type="component" value="Unassembled WGS sequence"/>
</dbReference>
<comment type="caution">
    <text evidence="4">The sequence shown here is derived from an EMBL/GenBank/DDBJ whole genome shotgun (WGS) entry which is preliminary data.</text>
</comment>
<dbReference type="Pfam" id="PF19910">
    <property type="entry name" value="DUF6383"/>
    <property type="match status" value="1"/>
</dbReference>
<dbReference type="GO" id="GO:0003676">
    <property type="term" value="F:nucleic acid binding"/>
    <property type="evidence" value="ECO:0007669"/>
    <property type="project" value="InterPro"/>
</dbReference>
<dbReference type="InterPro" id="IPR045963">
    <property type="entry name" value="DUF6383"/>
</dbReference>
<reference evidence="5 6" key="1">
    <citation type="submission" date="2018-08" db="EMBL/GenBank/DDBJ databases">
        <title>A genome reference for cultivated species of the human gut microbiota.</title>
        <authorList>
            <person name="Zou Y."/>
            <person name="Xue W."/>
            <person name="Luo G."/>
        </authorList>
    </citation>
    <scope>NUCLEOTIDE SEQUENCE [LARGE SCALE GENOMIC DNA]</scope>
    <source>
        <strain evidence="4 5">AM16-50</strain>
        <strain evidence="3 6">AM50-15</strain>
    </source>
</reference>
<dbReference type="PROSITE" id="PS00116">
    <property type="entry name" value="DNA_POLYMERASE_B"/>
    <property type="match status" value="1"/>
</dbReference>
<dbReference type="Proteomes" id="UP000283732">
    <property type="component" value="Unassembled WGS sequence"/>
</dbReference>
<feature type="signal peptide" evidence="1">
    <location>
        <begin position="1"/>
        <end position="24"/>
    </location>
</feature>
<keyword evidence="1" id="KW-0732">Signal</keyword>
<protein>
    <recommendedName>
        <fullName evidence="2">DUF6383 domain-containing protein</fullName>
    </recommendedName>
</protein>
<evidence type="ECO:0000259" key="2">
    <source>
        <dbReference type="Pfam" id="PF19910"/>
    </source>
</evidence>
<feature type="domain" description="DUF6383" evidence="2">
    <location>
        <begin position="1002"/>
        <end position="1075"/>
    </location>
</feature>
<dbReference type="EMBL" id="QRKC01000001">
    <property type="protein sequence ID" value="RHH79809.1"/>
    <property type="molecule type" value="Genomic_DNA"/>
</dbReference>
<evidence type="ECO:0000313" key="4">
    <source>
        <dbReference type="EMBL" id="RHH79809.1"/>
    </source>
</evidence>
<gene>
    <name evidence="4" type="ORF">DW191_01320</name>
    <name evidence="3" type="ORF">DW986_13030</name>
</gene>
<name>A0A414Y180_9BACT</name>
<accession>A0A414Y180</accession>
<evidence type="ECO:0000313" key="3">
    <source>
        <dbReference type="EMBL" id="RGZ46296.1"/>
    </source>
</evidence>